<evidence type="ECO:0000313" key="4">
    <source>
        <dbReference type="EMBL" id="KAH7141745.1"/>
    </source>
</evidence>
<evidence type="ECO:0000256" key="1">
    <source>
        <dbReference type="ARBA" id="ARBA00023242"/>
    </source>
</evidence>
<name>A0A9P9J5B7_9HYPO</name>
<feature type="transmembrane region" description="Helical" evidence="2">
    <location>
        <begin position="494"/>
        <end position="515"/>
    </location>
</feature>
<evidence type="ECO:0000256" key="2">
    <source>
        <dbReference type="SAM" id="Phobius"/>
    </source>
</evidence>
<keyword evidence="2" id="KW-1133">Transmembrane helix</keyword>
<keyword evidence="5" id="KW-1185">Reference proteome</keyword>
<dbReference type="Pfam" id="PF04082">
    <property type="entry name" value="Fungal_trans"/>
    <property type="match status" value="1"/>
</dbReference>
<dbReference type="PANTHER" id="PTHR46910">
    <property type="entry name" value="TRANSCRIPTION FACTOR PDR1"/>
    <property type="match status" value="1"/>
</dbReference>
<keyword evidence="2" id="KW-0812">Transmembrane</keyword>
<dbReference type="Proteomes" id="UP000738349">
    <property type="component" value="Unassembled WGS sequence"/>
</dbReference>
<evidence type="ECO:0000259" key="3">
    <source>
        <dbReference type="SMART" id="SM00906"/>
    </source>
</evidence>
<dbReference type="GO" id="GO:0003677">
    <property type="term" value="F:DNA binding"/>
    <property type="evidence" value="ECO:0007669"/>
    <property type="project" value="InterPro"/>
</dbReference>
<dbReference type="GO" id="GO:0006351">
    <property type="term" value="P:DNA-templated transcription"/>
    <property type="evidence" value="ECO:0007669"/>
    <property type="project" value="InterPro"/>
</dbReference>
<dbReference type="CDD" id="cd12148">
    <property type="entry name" value="fungal_TF_MHR"/>
    <property type="match status" value="1"/>
</dbReference>
<dbReference type="SMART" id="SM00906">
    <property type="entry name" value="Fungal_trans"/>
    <property type="match status" value="1"/>
</dbReference>
<keyword evidence="2" id="KW-0472">Membrane</keyword>
<proteinExistence type="predicted"/>
<organism evidence="4 5">
    <name type="scientific">Dactylonectria macrodidyma</name>
    <dbReference type="NCBI Taxonomy" id="307937"/>
    <lineage>
        <taxon>Eukaryota</taxon>
        <taxon>Fungi</taxon>
        <taxon>Dikarya</taxon>
        <taxon>Ascomycota</taxon>
        <taxon>Pezizomycotina</taxon>
        <taxon>Sordariomycetes</taxon>
        <taxon>Hypocreomycetidae</taxon>
        <taxon>Hypocreales</taxon>
        <taxon>Nectriaceae</taxon>
        <taxon>Dactylonectria</taxon>
    </lineage>
</organism>
<sequence length="639" mass="70306">LRICSEHKIDQIEGRLSNIETLLRDISQHPASTPGSIQLPNAARLLAGGNLVSGASSTISASPVDEGEDSENDWAFGCDSIILDQAAGASQILENAIGSITLGDANPEMHDALSNLRQLVELQSRQSISCGPRFPLQQRMPVGGPGQLPLPPVNVVVATLKRVKGTFESSSPPGLFTLICSFIGIHDFAKLCQMVYFPADDLPDTIYIIVNAGLYYLFLEQHILAPAKLAKEEVKSLIDQCRTNLETSLANLSLFMSPKIETIQALLLGTFYAIDAFRPTVAWHLNCAAVQVCQRAGFHRYEQLATPESSASRLKSTLFWHVYTIDKTLGLRLSRTPITQDWDINIPRTFHFEGTMSLEMSGVAMMWLKLATLQGDVYQKLYSPAALALPQSQLAERAGDLAAECRQLELEAAHHRAVMTSLLEGARASPLIDIYVKGDEVQLLSTMTLIYQATPPPPGSRFCNECIDAARRAMQQHLACMAIISRDATARSIYIHWNLALTHFAPFFVIFIYVIETLSTEDLQLLQEFGASLETTAELSETVQKLGRLWEVLSRVARLYVDVKTQQQESQFKILGDKFDAYLNQLGLISMEPEAVAGIVGTDMMACENAQAAQFANLISGSQNLMGLLEQDILDFSVL</sequence>
<dbReference type="InterPro" id="IPR050987">
    <property type="entry name" value="AtrR-like"/>
</dbReference>
<keyword evidence="1" id="KW-0539">Nucleus</keyword>
<dbReference type="AlphaFoldDB" id="A0A9P9J5B7"/>
<dbReference type="GO" id="GO:0003700">
    <property type="term" value="F:DNA-binding transcription factor activity"/>
    <property type="evidence" value="ECO:0007669"/>
    <property type="project" value="InterPro"/>
</dbReference>
<comment type="caution">
    <text evidence="4">The sequence shown here is derived from an EMBL/GenBank/DDBJ whole genome shotgun (WGS) entry which is preliminary data.</text>
</comment>
<dbReference type="OrthoDB" id="103819at2759"/>
<feature type="domain" description="Xylanolytic transcriptional activator regulatory" evidence="3">
    <location>
        <begin position="282"/>
        <end position="353"/>
    </location>
</feature>
<reference evidence="4" key="1">
    <citation type="journal article" date="2021" name="Nat. Commun.">
        <title>Genetic determinants of endophytism in the Arabidopsis root mycobiome.</title>
        <authorList>
            <person name="Mesny F."/>
            <person name="Miyauchi S."/>
            <person name="Thiergart T."/>
            <person name="Pickel B."/>
            <person name="Atanasova L."/>
            <person name="Karlsson M."/>
            <person name="Huettel B."/>
            <person name="Barry K.W."/>
            <person name="Haridas S."/>
            <person name="Chen C."/>
            <person name="Bauer D."/>
            <person name="Andreopoulos W."/>
            <person name="Pangilinan J."/>
            <person name="LaButti K."/>
            <person name="Riley R."/>
            <person name="Lipzen A."/>
            <person name="Clum A."/>
            <person name="Drula E."/>
            <person name="Henrissat B."/>
            <person name="Kohler A."/>
            <person name="Grigoriev I.V."/>
            <person name="Martin F.M."/>
            <person name="Hacquard S."/>
        </authorList>
    </citation>
    <scope>NUCLEOTIDE SEQUENCE</scope>
    <source>
        <strain evidence="4">MPI-CAGE-AT-0147</strain>
    </source>
</reference>
<dbReference type="EMBL" id="JAGMUV010000010">
    <property type="protein sequence ID" value="KAH7141745.1"/>
    <property type="molecule type" value="Genomic_DNA"/>
</dbReference>
<evidence type="ECO:0000313" key="5">
    <source>
        <dbReference type="Proteomes" id="UP000738349"/>
    </source>
</evidence>
<dbReference type="PANTHER" id="PTHR46910:SF5">
    <property type="entry name" value="ZN(II)2CYS6 TRANSCRIPTION FACTOR (EUROFUNG)"/>
    <property type="match status" value="1"/>
</dbReference>
<dbReference type="GO" id="GO:0008270">
    <property type="term" value="F:zinc ion binding"/>
    <property type="evidence" value="ECO:0007669"/>
    <property type="project" value="InterPro"/>
</dbReference>
<accession>A0A9P9J5B7</accession>
<gene>
    <name evidence="4" type="ORF">EDB81DRAFT_653716</name>
</gene>
<feature type="non-terminal residue" evidence="4">
    <location>
        <position position="639"/>
    </location>
</feature>
<protein>
    <recommendedName>
        <fullName evidence="3">Xylanolytic transcriptional activator regulatory domain-containing protein</fullName>
    </recommendedName>
</protein>
<dbReference type="InterPro" id="IPR007219">
    <property type="entry name" value="XnlR_reg_dom"/>
</dbReference>